<dbReference type="InterPro" id="IPR007325">
    <property type="entry name" value="KFase/CYL"/>
</dbReference>
<dbReference type="PANTHER" id="PTHR31118">
    <property type="entry name" value="CYCLASE-LIKE PROTEIN 2"/>
    <property type="match status" value="1"/>
</dbReference>
<dbReference type="GO" id="GO:0019441">
    <property type="term" value="P:L-tryptophan catabolic process to kynurenine"/>
    <property type="evidence" value="ECO:0007669"/>
    <property type="project" value="InterPro"/>
</dbReference>
<dbReference type="GO" id="GO:0004061">
    <property type="term" value="F:arylformamidase activity"/>
    <property type="evidence" value="ECO:0007669"/>
    <property type="project" value="InterPro"/>
</dbReference>
<dbReference type="Proteomes" id="UP001501425">
    <property type="component" value="Unassembled WGS sequence"/>
</dbReference>
<dbReference type="Gene3D" id="3.50.30.50">
    <property type="entry name" value="Putative cyclase"/>
    <property type="match status" value="1"/>
</dbReference>
<organism evidence="2 3">
    <name type="scientific">Halorubrum ejinorense</name>
    <dbReference type="NCBI Taxonomy" id="425309"/>
    <lineage>
        <taxon>Archaea</taxon>
        <taxon>Methanobacteriati</taxon>
        <taxon>Methanobacteriota</taxon>
        <taxon>Stenosarchaea group</taxon>
        <taxon>Halobacteria</taxon>
        <taxon>Halobacteriales</taxon>
        <taxon>Haloferacaceae</taxon>
        <taxon>Halorubrum</taxon>
    </lineage>
</organism>
<reference evidence="2" key="2">
    <citation type="submission" date="2023-12" db="EMBL/GenBank/DDBJ databases">
        <authorList>
            <person name="Sun Q."/>
            <person name="Inoue M."/>
        </authorList>
    </citation>
    <scope>NUCLEOTIDE SEQUENCE</scope>
    <source>
        <strain evidence="2">JCM 14265</strain>
    </source>
</reference>
<dbReference type="InterPro" id="IPR037175">
    <property type="entry name" value="KFase_sf"/>
</dbReference>
<name>A0AAV3SPJ4_9EURY</name>
<dbReference type="AlphaFoldDB" id="A0AAV3SPJ4"/>
<protein>
    <submittedName>
        <fullName evidence="2">Cyclase family protein</fullName>
    </submittedName>
</protein>
<dbReference type="EMBL" id="BAAADQ010000002">
    <property type="protein sequence ID" value="GAA0535463.1"/>
    <property type="molecule type" value="Genomic_DNA"/>
</dbReference>
<dbReference type="Pfam" id="PF04199">
    <property type="entry name" value="Cyclase"/>
    <property type="match status" value="1"/>
</dbReference>
<dbReference type="PANTHER" id="PTHR31118:SF32">
    <property type="entry name" value="KYNURENINE FORMAMIDASE"/>
    <property type="match status" value="1"/>
</dbReference>
<evidence type="ECO:0000313" key="2">
    <source>
        <dbReference type="EMBL" id="GAA0535463.1"/>
    </source>
</evidence>
<proteinExistence type="predicted"/>
<sequence>MLRRPNADRLNRAADRPRTVFRDLSRPIETGMPTYPGDPEVTLSPDATHEADGYATSELRAGTHAGTHVDAPRHTLAEGETVDGLDPESFAFEARLVDRRPLGPREPITDAQLPDPEALAPDVDLLVVRTGWASHWGTDRYRDHPYLTAAAAERCREAGVGVGLDTFGPDPTPTADGRRDGASIDDEPDGTPAHDVLLADSLPIVENLCGLDGLPARFRLFAFPLRLRDGDGSPVRAVAEWEE</sequence>
<comment type="caution">
    <text evidence="2">The sequence shown here is derived from an EMBL/GenBank/DDBJ whole genome shotgun (WGS) entry which is preliminary data.</text>
</comment>
<dbReference type="SUPFAM" id="SSF102198">
    <property type="entry name" value="Putative cyclase"/>
    <property type="match status" value="1"/>
</dbReference>
<feature type="region of interest" description="Disordered" evidence="1">
    <location>
        <begin position="162"/>
        <end position="192"/>
    </location>
</feature>
<evidence type="ECO:0000313" key="3">
    <source>
        <dbReference type="Proteomes" id="UP001501425"/>
    </source>
</evidence>
<evidence type="ECO:0000256" key="1">
    <source>
        <dbReference type="SAM" id="MobiDB-lite"/>
    </source>
</evidence>
<gene>
    <name evidence="2" type="ORF">GCM10008994_08130</name>
</gene>
<accession>A0AAV3SPJ4</accession>
<feature type="region of interest" description="Disordered" evidence="1">
    <location>
        <begin position="66"/>
        <end position="116"/>
    </location>
</feature>
<reference evidence="2" key="1">
    <citation type="journal article" date="2014" name="Int. J. Syst. Evol. Microbiol.">
        <title>Complete genome sequence of Corynebacterium casei LMG S-19264T (=DSM 44701T), isolated from a smear-ripened cheese.</title>
        <authorList>
            <consortium name="US DOE Joint Genome Institute (JGI-PGF)"/>
            <person name="Walter F."/>
            <person name="Albersmeier A."/>
            <person name="Kalinowski J."/>
            <person name="Ruckert C."/>
        </authorList>
    </citation>
    <scope>NUCLEOTIDE SEQUENCE</scope>
    <source>
        <strain evidence="2">JCM 14265</strain>
    </source>
</reference>